<reference evidence="1" key="1">
    <citation type="submission" date="2020-10" db="EMBL/GenBank/DDBJ databases">
        <authorList>
            <person name="Kikuchi T."/>
        </authorList>
    </citation>
    <scope>NUCLEOTIDE SEQUENCE</scope>
    <source>
        <strain evidence="1">NKZ352</strain>
    </source>
</reference>
<proteinExistence type="predicted"/>
<evidence type="ECO:0000313" key="1">
    <source>
        <dbReference type="EMBL" id="CAD6195253.1"/>
    </source>
</evidence>
<dbReference type="Proteomes" id="UP000835052">
    <property type="component" value="Unassembled WGS sequence"/>
</dbReference>
<dbReference type="EMBL" id="CAJGYM010000053">
    <property type="protein sequence ID" value="CAD6195253.1"/>
    <property type="molecule type" value="Genomic_DNA"/>
</dbReference>
<evidence type="ECO:0000313" key="2">
    <source>
        <dbReference type="Proteomes" id="UP000835052"/>
    </source>
</evidence>
<keyword evidence="2" id="KW-1185">Reference proteome</keyword>
<accession>A0A8S1HFD2</accession>
<dbReference type="AlphaFoldDB" id="A0A8S1HFD2"/>
<comment type="caution">
    <text evidence="1">The sequence shown here is derived from an EMBL/GenBank/DDBJ whole genome shotgun (WGS) entry which is preliminary data.</text>
</comment>
<protein>
    <submittedName>
        <fullName evidence="1">Uncharacterized protein</fullName>
    </submittedName>
</protein>
<organism evidence="1 2">
    <name type="scientific">Caenorhabditis auriculariae</name>
    <dbReference type="NCBI Taxonomy" id="2777116"/>
    <lineage>
        <taxon>Eukaryota</taxon>
        <taxon>Metazoa</taxon>
        <taxon>Ecdysozoa</taxon>
        <taxon>Nematoda</taxon>
        <taxon>Chromadorea</taxon>
        <taxon>Rhabditida</taxon>
        <taxon>Rhabditina</taxon>
        <taxon>Rhabditomorpha</taxon>
        <taxon>Rhabditoidea</taxon>
        <taxon>Rhabditidae</taxon>
        <taxon>Peloderinae</taxon>
        <taxon>Caenorhabditis</taxon>
    </lineage>
</organism>
<gene>
    <name evidence="1" type="ORF">CAUJ_LOCUS11172</name>
</gene>
<name>A0A8S1HFD2_9PELO</name>
<sequence>MHELRLMRSGFFLNFYGLPQYELWCAACQLALSYPGDLRRRRASLSPVDGSDSLAPDNVRCLQPTTIPADKDAKPSGAR</sequence>